<evidence type="ECO:0000313" key="1">
    <source>
        <dbReference type="EMBL" id="KAH7904570.1"/>
    </source>
</evidence>
<proteinExistence type="predicted"/>
<name>A0ACB7ZTM6_9AGAM</name>
<dbReference type="EMBL" id="MU268430">
    <property type="protein sequence ID" value="KAH7904570.1"/>
    <property type="molecule type" value="Genomic_DNA"/>
</dbReference>
<dbReference type="Proteomes" id="UP000790377">
    <property type="component" value="Unassembled WGS sequence"/>
</dbReference>
<evidence type="ECO:0000313" key="2">
    <source>
        <dbReference type="Proteomes" id="UP000790377"/>
    </source>
</evidence>
<organism evidence="1 2">
    <name type="scientific">Hygrophoropsis aurantiaca</name>
    <dbReference type="NCBI Taxonomy" id="72124"/>
    <lineage>
        <taxon>Eukaryota</taxon>
        <taxon>Fungi</taxon>
        <taxon>Dikarya</taxon>
        <taxon>Basidiomycota</taxon>
        <taxon>Agaricomycotina</taxon>
        <taxon>Agaricomycetes</taxon>
        <taxon>Agaricomycetidae</taxon>
        <taxon>Boletales</taxon>
        <taxon>Coniophorineae</taxon>
        <taxon>Hygrophoropsidaceae</taxon>
        <taxon>Hygrophoropsis</taxon>
    </lineage>
</organism>
<accession>A0ACB7ZTM6</accession>
<comment type="caution">
    <text evidence="1">The sequence shown here is derived from an EMBL/GenBank/DDBJ whole genome shotgun (WGS) entry which is preliminary data.</text>
</comment>
<reference evidence="1" key="1">
    <citation type="journal article" date="2021" name="New Phytol.">
        <title>Evolutionary innovations through gain and loss of genes in the ectomycorrhizal Boletales.</title>
        <authorList>
            <person name="Wu G."/>
            <person name="Miyauchi S."/>
            <person name="Morin E."/>
            <person name="Kuo A."/>
            <person name="Drula E."/>
            <person name="Varga T."/>
            <person name="Kohler A."/>
            <person name="Feng B."/>
            <person name="Cao Y."/>
            <person name="Lipzen A."/>
            <person name="Daum C."/>
            <person name="Hundley H."/>
            <person name="Pangilinan J."/>
            <person name="Johnson J."/>
            <person name="Barry K."/>
            <person name="LaButti K."/>
            <person name="Ng V."/>
            <person name="Ahrendt S."/>
            <person name="Min B."/>
            <person name="Choi I.G."/>
            <person name="Park H."/>
            <person name="Plett J.M."/>
            <person name="Magnuson J."/>
            <person name="Spatafora J.W."/>
            <person name="Nagy L.G."/>
            <person name="Henrissat B."/>
            <person name="Grigoriev I.V."/>
            <person name="Yang Z.L."/>
            <person name="Xu J."/>
            <person name="Martin F.M."/>
        </authorList>
    </citation>
    <scope>NUCLEOTIDE SEQUENCE</scope>
    <source>
        <strain evidence="1">ATCC 28755</strain>
    </source>
</reference>
<protein>
    <submittedName>
        <fullName evidence="1">Uncharacterized protein</fullName>
    </submittedName>
</protein>
<keyword evidence="2" id="KW-1185">Reference proteome</keyword>
<gene>
    <name evidence="1" type="ORF">BJ138DRAFT_1018968</name>
</gene>
<sequence>MDESQCVCFCVFCSKGFWLINPRNASSFSPQLSELEAELSLAERRPRRLNRRLPERFRDMLPEPPLSVPANPEATSDTTRLSSAQPPFERASSVFHVGAQSVRSCISHVVQTRCNVFGLFRRYFRKDPPPHDPEDLDLSYRPSEHRSDEHPSNLFYPYPNESSFHLGNWYWNQGAQKSQQSFKQLLDIVGNANFQPEDVWNTQWKAVNRELGHNDFDSDDGEWLDDDESWKKTPVFISVPFHTRTKNPGVKEHHAVDLHHRSLVSIMREKLSNPEHARLFHYDPYQLIWHPPHHDHEMRVHGELFHSEAFLEAHRNLQDSPLEPGCELPRYVAGMMFWSDATHLTSFGNAKLWPLYVYFGNESKYRRCKPSCNLCTHAAYFQSLPDDFNDFVTQHAGTKSMSDMFYTHCRRKLFHAQWRVLLGGEFIEAYTHGIVITCCDGVKRRFYPRIFTYSADYPEKVLIATVRNLGCCPCPRCLLPKDQIQNIGAEADRLQRERLMRVDNEERQSKILAIRKNIYQKKYAVDNEQHVESLLRPESWVPTSNAFSEKLSKHGFDLFRMLVVDLLHEFELGVWKAVFIHLLRILDSAGAKTNLLAELDYRYRQVPTFGADTIRRFSRNSSEMKKMAARDFEDLLQCAIPVFAGLLPEPHNAHILQLLFSLAHWHALAKLRLHTDETLEFLDHATASLGQSLRFFSQNTCPAFTTKELQREKDARLRREAREYSKKRAGAPDSASLVGPAGAKTARQPRSFNLQTYKLHALGDYASQIRWFGTTDSYSTQTGELEHRTGKRSYTRTSRKSFIPQLARIERRQARIRRIAGRIGAAQPQNGLEDGPSTLDVHHHIGMSQNLPEDVVPFVQRTQDDPAAKDFVLKLKAHLLPRIHEEINGDQAHASTDPPALAQRSPAYGCHGPDLSLLARVILMNERFYRHNIMRINYTSYDVRRAQDVINPNISHHNIMMLAPPGDPHRFCYARVLGIYHANASEKVQNI</sequence>